<dbReference type="EMBL" id="AWWV01010869">
    <property type="protein sequence ID" value="OMO76525.1"/>
    <property type="molecule type" value="Genomic_DNA"/>
</dbReference>
<gene>
    <name evidence="1" type="ORF">CCACVL1_15554</name>
</gene>
<name>A0A1R3I1Q6_COCAP</name>
<keyword evidence="2" id="KW-1185">Reference proteome</keyword>
<reference evidence="1 2" key="1">
    <citation type="submission" date="2013-09" db="EMBL/GenBank/DDBJ databases">
        <title>Corchorus capsularis genome sequencing.</title>
        <authorList>
            <person name="Alam M."/>
            <person name="Haque M.S."/>
            <person name="Islam M.S."/>
            <person name="Emdad E.M."/>
            <person name="Islam M.M."/>
            <person name="Ahmed B."/>
            <person name="Halim A."/>
            <person name="Hossen Q.M.M."/>
            <person name="Hossain M.Z."/>
            <person name="Ahmed R."/>
            <person name="Khan M.M."/>
            <person name="Islam R."/>
            <person name="Rashid M.M."/>
            <person name="Khan S.A."/>
            <person name="Rahman M.S."/>
            <person name="Alam M."/>
        </authorList>
    </citation>
    <scope>NUCLEOTIDE SEQUENCE [LARGE SCALE GENOMIC DNA]</scope>
    <source>
        <strain evidence="2">cv. CVL-1</strain>
        <tissue evidence="1">Whole seedling</tissue>
    </source>
</reference>
<organism evidence="1 2">
    <name type="scientific">Corchorus capsularis</name>
    <name type="common">Jute</name>
    <dbReference type="NCBI Taxonomy" id="210143"/>
    <lineage>
        <taxon>Eukaryota</taxon>
        <taxon>Viridiplantae</taxon>
        <taxon>Streptophyta</taxon>
        <taxon>Embryophyta</taxon>
        <taxon>Tracheophyta</taxon>
        <taxon>Spermatophyta</taxon>
        <taxon>Magnoliopsida</taxon>
        <taxon>eudicotyledons</taxon>
        <taxon>Gunneridae</taxon>
        <taxon>Pentapetalae</taxon>
        <taxon>rosids</taxon>
        <taxon>malvids</taxon>
        <taxon>Malvales</taxon>
        <taxon>Malvaceae</taxon>
        <taxon>Grewioideae</taxon>
        <taxon>Apeibeae</taxon>
        <taxon>Corchorus</taxon>
    </lineage>
</organism>
<evidence type="ECO:0000313" key="2">
    <source>
        <dbReference type="Proteomes" id="UP000188268"/>
    </source>
</evidence>
<dbReference type="Gramene" id="OMO76525">
    <property type="protein sequence ID" value="OMO76525"/>
    <property type="gene ID" value="CCACVL1_15554"/>
</dbReference>
<comment type="caution">
    <text evidence="1">The sequence shown here is derived from an EMBL/GenBank/DDBJ whole genome shotgun (WGS) entry which is preliminary data.</text>
</comment>
<sequence>MDDYGTEALSKRRNLLHGIGITPQLEL</sequence>
<dbReference type="Proteomes" id="UP000188268">
    <property type="component" value="Unassembled WGS sequence"/>
</dbReference>
<evidence type="ECO:0000313" key="1">
    <source>
        <dbReference type="EMBL" id="OMO76525.1"/>
    </source>
</evidence>
<protein>
    <submittedName>
        <fullName evidence="1">Uncharacterized protein</fullName>
    </submittedName>
</protein>
<proteinExistence type="predicted"/>
<accession>A0A1R3I1Q6</accession>
<dbReference type="AlphaFoldDB" id="A0A1R3I1Q6"/>